<feature type="transmembrane region" description="Helical" evidence="8">
    <location>
        <begin position="236"/>
        <end position="256"/>
    </location>
</feature>
<name>A0ABW9ALZ3_9BURK</name>
<feature type="transmembrane region" description="Helical" evidence="8">
    <location>
        <begin position="93"/>
        <end position="118"/>
    </location>
</feature>
<keyword evidence="4 8" id="KW-1003">Cell membrane</keyword>
<comment type="similarity">
    <text evidence="2 8">Belongs to the 4-toluene sulfonate uptake permease (TSUP) (TC 2.A.102) family.</text>
</comment>
<feature type="transmembrane region" description="Helical" evidence="8">
    <location>
        <begin position="268"/>
        <end position="292"/>
    </location>
</feature>
<feature type="transmembrane region" description="Helical" evidence="8">
    <location>
        <begin position="177"/>
        <end position="198"/>
    </location>
</feature>
<dbReference type="EMBL" id="JAQQEZ010000006">
    <property type="protein sequence ID" value="MFM0001620.1"/>
    <property type="molecule type" value="Genomic_DNA"/>
</dbReference>
<accession>A0ABW9ALZ3</accession>
<evidence type="ECO:0000256" key="4">
    <source>
        <dbReference type="ARBA" id="ARBA00022475"/>
    </source>
</evidence>
<dbReference type="Proteomes" id="UP001629230">
    <property type="component" value="Unassembled WGS sequence"/>
</dbReference>
<dbReference type="PANTHER" id="PTHR30269">
    <property type="entry name" value="TRANSMEMBRANE PROTEIN YFCA"/>
    <property type="match status" value="1"/>
</dbReference>
<gene>
    <name evidence="9" type="ORF">PQR57_11375</name>
</gene>
<sequence length="296" mass="30289">MTGAAAMDLHYTLWLFAVSLGASALGGMLGMASGVFIVPVLTMFGHVDIHIAIGASIVSVIACSCGGAAPFLRERLTNVRLALVLETATTLGALSGVLLSGLIPVPALYFIFAVILLLSAQQMLARRTDPATAADAAGTPRANSWGASLRLDSSYPDRALGREVAYRVQRVPLGLSLMYGAGLISALLGIGSGVLKIPAMDTALRLPIKVSSATSNFMIGVTAAASAGAYFLRGEIVTAIAGPVALGSVAGALLGARVLMRVSNDRPRVLFVAVLAALAVQMLLEAFGVHLFGASA</sequence>
<feature type="transmembrane region" description="Helical" evidence="8">
    <location>
        <begin position="210"/>
        <end position="230"/>
    </location>
</feature>
<evidence type="ECO:0000256" key="3">
    <source>
        <dbReference type="ARBA" id="ARBA00022448"/>
    </source>
</evidence>
<evidence type="ECO:0000256" key="7">
    <source>
        <dbReference type="ARBA" id="ARBA00023136"/>
    </source>
</evidence>
<protein>
    <recommendedName>
        <fullName evidence="8">Probable membrane transporter protein</fullName>
    </recommendedName>
</protein>
<dbReference type="InterPro" id="IPR052017">
    <property type="entry name" value="TSUP"/>
</dbReference>
<reference evidence="9 10" key="1">
    <citation type="journal article" date="2024" name="Chem. Sci.">
        <title>Discovery of megapolipeptins by genome mining of a Burkholderiales bacteria collection.</title>
        <authorList>
            <person name="Paulo B.S."/>
            <person name="Recchia M.J.J."/>
            <person name="Lee S."/>
            <person name="Fergusson C.H."/>
            <person name="Romanowski S.B."/>
            <person name="Hernandez A."/>
            <person name="Krull N."/>
            <person name="Liu D.Y."/>
            <person name="Cavanagh H."/>
            <person name="Bos A."/>
            <person name="Gray C.A."/>
            <person name="Murphy B.T."/>
            <person name="Linington R.G."/>
            <person name="Eustaquio A.S."/>
        </authorList>
    </citation>
    <scope>NUCLEOTIDE SEQUENCE [LARGE SCALE GENOMIC DNA]</scope>
    <source>
        <strain evidence="9 10">RL17-350-BIC-A</strain>
    </source>
</reference>
<comment type="caution">
    <text evidence="9">The sequence shown here is derived from an EMBL/GenBank/DDBJ whole genome shotgun (WGS) entry which is preliminary data.</text>
</comment>
<dbReference type="RefSeq" id="WP_408177111.1">
    <property type="nucleotide sequence ID" value="NZ_JAQQEZ010000006.1"/>
</dbReference>
<keyword evidence="7 8" id="KW-0472">Membrane</keyword>
<comment type="subcellular location">
    <subcellularLocation>
        <location evidence="1 8">Cell membrane</location>
        <topology evidence="1 8">Multi-pass membrane protein</topology>
    </subcellularLocation>
</comment>
<evidence type="ECO:0000256" key="1">
    <source>
        <dbReference type="ARBA" id="ARBA00004651"/>
    </source>
</evidence>
<evidence type="ECO:0000313" key="10">
    <source>
        <dbReference type="Proteomes" id="UP001629230"/>
    </source>
</evidence>
<evidence type="ECO:0000256" key="6">
    <source>
        <dbReference type="ARBA" id="ARBA00022989"/>
    </source>
</evidence>
<dbReference type="PANTHER" id="PTHR30269:SF23">
    <property type="entry name" value="MEMBRANE TRANSPORTER PROTEIN YDHB-RELATED"/>
    <property type="match status" value="1"/>
</dbReference>
<feature type="transmembrane region" description="Helical" evidence="8">
    <location>
        <begin position="12"/>
        <end position="37"/>
    </location>
</feature>
<keyword evidence="3" id="KW-0813">Transport</keyword>
<evidence type="ECO:0000313" key="9">
    <source>
        <dbReference type="EMBL" id="MFM0001620.1"/>
    </source>
</evidence>
<keyword evidence="5 8" id="KW-0812">Transmembrane</keyword>
<keyword evidence="10" id="KW-1185">Reference proteome</keyword>
<dbReference type="Pfam" id="PF01925">
    <property type="entry name" value="TauE"/>
    <property type="match status" value="1"/>
</dbReference>
<evidence type="ECO:0000256" key="2">
    <source>
        <dbReference type="ARBA" id="ARBA00009142"/>
    </source>
</evidence>
<evidence type="ECO:0000256" key="8">
    <source>
        <dbReference type="RuleBase" id="RU363041"/>
    </source>
</evidence>
<evidence type="ECO:0000256" key="5">
    <source>
        <dbReference type="ARBA" id="ARBA00022692"/>
    </source>
</evidence>
<keyword evidence="6 8" id="KW-1133">Transmembrane helix</keyword>
<feature type="transmembrane region" description="Helical" evidence="8">
    <location>
        <begin position="49"/>
        <end position="72"/>
    </location>
</feature>
<dbReference type="InterPro" id="IPR002781">
    <property type="entry name" value="TM_pro_TauE-like"/>
</dbReference>
<proteinExistence type="inferred from homology"/>
<organism evidence="9 10">
    <name type="scientific">Paraburkholderia dipogonis</name>
    <dbReference type="NCBI Taxonomy" id="1211383"/>
    <lineage>
        <taxon>Bacteria</taxon>
        <taxon>Pseudomonadati</taxon>
        <taxon>Pseudomonadota</taxon>
        <taxon>Betaproteobacteria</taxon>
        <taxon>Burkholderiales</taxon>
        <taxon>Burkholderiaceae</taxon>
        <taxon>Paraburkholderia</taxon>
    </lineage>
</organism>